<evidence type="ECO:0000313" key="2">
    <source>
        <dbReference type="Proteomes" id="UP001458880"/>
    </source>
</evidence>
<evidence type="ECO:0000313" key="1">
    <source>
        <dbReference type="EMBL" id="KAK9701154.1"/>
    </source>
</evidence>
<protein>
    <submittedName>
        <fullName evidence="1">Uncharacterized protein</fullName>
    </submittedName>
</protein>
<accession>A0AAW1JD17</accession>
<keyword evidence="2" id="KW-1185">Reference proteome</keyword>
<dbReference type="Proteomes" id="UP001458880">
    <property type="component" value="Unassembled WGS sequence"/>
</dbReference>
<gene>
    <name evidence="1" type="ORF">QE152_g30783</name>
</gene>
<dbReference type="EMBL" id="JASPKY010000420">
    <property type="protein sequence ID" value="KAK9701154.1"/>
    <property type="molecule type" value="Genomic_DNA"/>
</dbReference>
<comment type="caution">
    <text evidence="1">The sequence shown here is derived from an EMBL/GenBank/DDBJ whole genome shotgun (WGS) entry which is preliminary data.</text>
</comment>
<name>A0AAW1JD17_POPJA</name>
<proteinExistence type="predicted"/>
<reference evidence="1 2" key="1">
    <citation type="journal article" date="2024" name="BMC Genomics">
        <title>De novo assembly and annotation of Popillia japonica's genome with initial clues to its potential as an invasive pest.</title>
        <authorList>
            <person name="Cucini C."/>
            <person name="Boschi S."/>
            <person name="Funari R."/>
            <person name="Cardaioli E."/>
            <person name="Iannotti N."/>
            <person name="Marturano G."/>
            <person name="Paoli F."/>
            <person name="Bruttini M."/>
            <person name="Carapelli A."/>
            <person name="Frati F."/>
            <person name="Nardi F."/>
        </authorList>
    </citation>
    <scope>NUCLEOTIDE SEQUENCE [LARGE SCALE GENOMIC DNA]</scope>
    <source>
        <strain evidence="1">DMR45628</strain>
    </source>
</reference>
<sequence length="76" mass="8828">MTFQQENLKKFWRNTCSVSHWRSIKLIHICKRLDAMNWIIWCDGQASALTLFLGMPSTSNFGTPVAKISKAEQQFH</sequence>
<dbReference type="AlphaFoldDB" id="A0AAW1JD17"/>
<organism evidence="1 2">
    <name type="scientific">Popillia japonica</name>
    <name type="common">Japanese beetle</name>
    <dbReference type="NCBI Taxonomy" id="7064"/>
    <lineage>
        <taxon>Eukaryota</taxon>
        <taxon>Metazoa</taxon>
        <taxon>Ecdysozoa</taxon>
        <taxon>Arthropoda</taxon>
        <taxon>Hexapoda</taxon>
        <taxon>Insecta</taxon>
        <taxon>Pterygota</taxon>
        <taxon>Neoptera</taxon>
        <taxon>Endopterygota</taxon>
        <taxon>Coleoptera</taxon>
        <taxon>Polyphaga</taxon>
        <taxon>Scarabaeiformia</taxon>
        <taxon>Scarabaeidae</taxon>
        <taxon>Rutelinae</taxon>
        <taxon>Popillia</taxon>
    </lineage>
</organism>